<feature type="transmembrane region" description="Helical" evidence="1">
    <location>
        <begin position="98"/>
        <end position="123"/>
    </location>
</feature>
<evidence type="ECO:0000313" key="3">
    <source>
        <dbReference type="Proteomes" id="UP001597419"/>
    </source>
</evidence>
<evidence type="ECO:0000313" key="2">
    <source>
        <dbReference type="EMBL" id="MFD2465113.1"/>
    </source>
</evidence>
<feature type="transmembrane region" description="Helical" evidence="1">
    <location>
        <begin position="244"/>
        <end position="263"/>
    </location>
</feature>
<dbReference type="RefSeq" id="WP_345398936.1">
    <property type="nucleotide sequence ID" value="NZ_BAABHG010000010.1"/>
</dbReference>
<dbReference type="Proteomes" id="UP001597419">
    <property type="component" value="Unassembled WGS sequence"/>
</dbReference>
<dbReference type="EMBL" id="JBHUKU010000028">
    <property type="protein sequence ID" value="MFD2465113.1"/>
    <property type="molecule type" value="Genomic_DNA"/>
</dbReference>
<feature type="transmembrane region" description="Helical" evidence="1">
    <location>
        <begin position="129"/>
        <end position="154"/>
    </location>
</feature>
<proteinExistence type="predicted"/>
<feature type="transmembrane region" description="Helical" evidence="1">
    <location>
        <begin position="12"/>
        <end position="31"/>
    </location>
</feature>
<keyword evidence="3" id="KW-1185">Reference proteome</keyword>
<organism evidence="2 3">
    <name type="scientific">Amycolatopsis samaneae</name>
    <dbReference type="NCBI Taxonomy" id="664691"/>
    <lineage>
        <taxon>Bacteria</taxon>
        <taxon>Bacillati</taxon>
        <taxon>Actinomycetota</taxon>
        <taxon>Actinomycetes</taxon>
        <taxon>Pseudonocardiales</taxon>
        <taxon>Pseudonocardiaceae</taxon>
        <taxon>Amycolatopsis</taxon>
    </lineage>
</organism>
<keyword evidence="1" id="KW-1133">Transmembrane helix</keyword>
<accession>A0ABW5GWB8</accession>
<name>A0ABW5GWB8_9PSEU</name>
<feature type="transmembrane region" description="Helical" evidence="1">
    <location>
        <begin position="218"/>
        <end position="237"/>
    </location>
</feature>
<keyword evidence="1" id="KW-0812">Transmembrane</keyword>
<reference evidence="3" key="1">
    <citation type="journal article" date="2019" name="Int. J. Syst. Evol. Microbiol.">
        <title>The Global Catalogue of Microorganisms (GCM) 10K type strain sequencing project: providing services to taxonomists for standard genome sequencing and annotation.</title>
        <authorList>
            <consortium name="The Broad Institute Genomics Platform"/>
            <consortium name="The Broad Institute Genome Sequencing Center for Infectious Disease"/>
            <person name="Wu L."/>
            <person name="Ma J."/>
        </authorList>
    </citation>
    <scope>NUCLEOTIDE SEQUENCE [LARGE SCALE GENOMIC DNA]</scope>
    <source>
        <strain evidence="3">CGMCC 4.7643</strain>
    </source>
</reference>
<keyword evidence="1" id="KW-0472">Membrane</keyword>
<gene>
    <name evidence="2" type="ORF">ACFSYJ_41300</name>
</gene>
<sequence length="453" mass="48163">MSVLRIELRRTIAPWTALVLLAIAIFYLYGLSGPIRKAPAPWGEDWVPSALWTRMLLVFLIPVVIGAGTIQGMRDKRSGTEELFGTASRPAWHRAAKLAGVFAGLSFLAYTVVFGIAAVQAIAGGEYFSLAWLPVFLVGGLSVIASACLGLGIGRALPFPVIAPVAAIASFVAVVAMYLSMMNSAFGEGFLPNRVSLLAPAFENLRSVFATTAASVDIGQTLWFLGVAVTGFLLLAVKSVRARLLAFAPIALGALIAIPLFPASPHDNLVLDRAAAELVCDGPVCVTRLHQDKLAELAVSGREALGLLAKLPDAPTRVVESSAPAGYGGVPEERAPGTVFTEFESFQAKRRSPADLTKALVAGAGVPACNEKYGDWLREEAARAVAAAWLTGDQRPDWKSYSLVSGAPTAETAWNALRARPEPEQRAWILAQRQALLTCHGDPMNGLIPDTRR</sequence>
<feature type="transmembrane region" description="Helical" evidence="1">
    <location>
        <begin position="161"/>
        <end position="181"/>
    </location>
</feature>
<feature type="transmembrane region" description="Helical" evidence="1">
    <location>
        <begin position="51"/>
        <end position="70"/>
    </location>
</feature>
<evidence type="ECO:0000256" key="1">
    <source>
        <dbReference type="SAM" id="Phobius"/>
    </source>
</evidence>
<protein>
    <recommendedName>
        <fullName evidence="4">ABC transporter permease</fullName>
    </recommendedName>
</protein>
<comment type="caution">
    <text evidence="2">The sequence shown here is derived from an EMBL/GenBank/DDBJ whole genome shotgun (WGS) entry which is preliminary data.</text>
</comment>
<evidence type="ECO:0008006" key="4">
    <source>
        <dbReference type="Google" id="ProtNLM"/>
    </source>
</evidence>